<gene>
    <name evidence="6" type="ORF">GTW23_00530</name>
</gene>
<reference evidence="6 7" key="1">
    <citation type="submission" date="2020-01" db="EMBL/GenBank/DDBJ databases">
        <title>Genomes of bacteria type strains.</title>
        <authorList>
            <person name="Chen J."/>
            <person name="Zhu S."/>
            <person name="Yang J."/>
        </authorList>
    </citation>
    <scope>NUCLEOTIDE SEQUENCE [LARGE SCALE GENOMIC DNA]</scope>
    <source>
        <strain evidence="6 7">DSM 16655</strain>
    </source>
</reference>
<evidence type="ECO:0000313" key="6">
    <source>
        <dbReference type="EMBL" id="MCO6406642.1"/>
    </source>
</evidence>
<protein>
    <submittedName>
        <fullName evidence="6">ATP-binding cassette domain-containing protein</fullName>
    </submittedName>
</protein>
<keyword evidence="2" id="KW-0813">Transport</keyword>
<dbReference type="InterPro" id="IPR003439">
    <property type="entry name" value="ABC_transporter-like_ATP-bd"/>
</dbReference>
<accession>A0ABT1CKC9</accession>
<dbReference type="InterPro" id="IPR051120">
    <property type="entry name" value="ABC_AA/LPS_Transport"/>
</dbReference>
<keyword evidence="7" id="KW-1185">Reference proteome</keyword>
<dbReference type="Pfam" id="PF00005">
    <property type="entry name" value="ABC_tran"/>
    <property type="match status" value="1"/>
</dbReference>
<proteinExistence type="inferred from homology"/>
<evidence type="ECO:0000256" key="2">
    <source>
        <dbReference type="ARBA" id="ARBA00022448"/>
    </source>
</evidence>
<name>A0ABT1CKC9_9HYPH</name>
<evidence type="ECO:0000256" key="1">
    <source>
        <dbReference type="ARBA" id="ARBA00005417"/>
    </source>
</evidence>
<dbReference type="PANTHER" id="PTHR45772">
    <property type="entry name" value="CONSERVED COMPONENT OF ABC TRANSPORTER FOR NATURAL AMINO ACIDS-RELATED"/>
    <property type="match status" value="1"/>
</dbReference>
<sequence>MTGSSQPPILKARGITKSFGGFRAVNDISLDLAASEILGVIGPNGAGKSTLFNLLAGALPVDAGSIHLAGKDLTKARPEARILSGLGRTFQIPRPFPRMTVLENVMTAAQNQLGEGLFSALIAPRQVAAQERTNVVRARDILDFVSLSHLEDQPAAVLSGGQRKLLELARVLMAEPKLILLDEPAAGVNPALLDLIIDRIHAINKLGIAILLIEHNMEMIARLCPRVIVMAAGKSLAEGAPEEVTRRADVIDVYLEGMPA</sequence>
<evidence type="ECO:0000313" key="7">
    <source>
        <dbReference type="Proteomes" id="UP001320715"/>
    </source>
</evidence>
<dbReference type="RefSeq" id="WP_252914214.1">
    <property type="nucleotide sequence ID" value="NZ_JAAAML010000001.1"/>
</dbReference>
<dbReference type="InterPro" id="IPR027417">
    <property type="entry name" value="P-loop_NTPase"/>
</dbReference>
<dbReference type="PROSITE" id="PS00211">
    <property type="entry name" value="ABC_TRANSPORTER_1"/>
    <property type="match status" value="1"/>
</dbReference>
<evidence type="ECO:0000256" key="3">
    <source>
        <dbReference type="ARBA" id="ARBA00022741"/>
    </source>
</evidence>
<dbReference type="SUPFAM" id="SSF52540">
    <property type="entry name" value="P-loop containing nucleoside triphosphate hydrolases"/>
    <property type="match status" value="1"/>
</dbReference>
<dbReference type="Proteomes" id="UP001320715">
    <property type="component" value="Unassembled WGS sequence"/>
</dbReference>
<dbReference type="InterPro" id="IPR003593">
    <property type="entry name" value="AAA+_ATPase"/>
</dbReference>
<evidence type="ECO:0000256" key="4">
    <source>
        <dbReference type="ARBA" id="ARBA00022840"/>
    </source>
</evidence>
<dbReference type="GO" id="GO:0005524">
    <property type="term" value="F:ATP binding"/>
    <property type="evidence" value="ECO:0007669"/>
    <property type="project" value="UniProtKB-KW"/>
</dbReference>
<dbReference type="EMBL" id="JAAAML010000001">
    <property type="protein sequence ID" value="MCO6406642.1"/>
    <property type="molecule type" value="Genomic_DNA"/>
</dbReference>
<dbReference type="Gene3D" id="3.40.50.300">
    <property type="entry name" value="P-loop containing nucleotide triphosphate hydrolases"/>
    <property type="match status" value="1"/>
</dbReference>
<dbReference type="PANTHER" id="PTHR45772:SF9">
    <property type="entry name" value="CONSERVED COMPONENT OF ABC TRANSPORTER FOR NATURAL AMINO ACIDS"/>
    <property type="match status" value="1"/>
</dbReference>
<organism evidence="6 7">
    <name type="scientific">Hoeflea alexandrii</name>
    <dbReference type="NCBI Taxonomy" id="288436"/>
    <lineage>
        <taxon>Bacteria</taxon>
        <taxon>Pseudomonadati</taxon>
        <taxon>Pseudomonadota</taxon>
        <taxon>Alphaproteobacteria</taxon>
        <taxon>Hyphomicrobiales</taxon>
        <taxon>Rhizobiaceae</taxon>
        <taxon>Hoeflea</taxon>
    </lineage>
</organism>
<comment type="similarity">
    <text evidence="1">Belongs to the ABC transporter superfamily.</text>
</comment>
<dbReference type="SMART" id="SM00382">
    <property type="entry name" value="AAA"/>
    <property type="match status" value="1"/>
</dbReference>
<comment type="caution">
    <text evidence="6">The sequence shown here is derived from an EMBL/GenBank/DDBJ whole genome shotgun (WGS) entry which is preliminary data.</text>
</comment>
<feature type="domain" description="ABC transporter" evidence="5">
    <location>
        <begin position="10"/>
        <end position="257"/>
    </location>
</feature>
<keyword evidence="3" id="KW-0547">Nucleotide-binding</keyword>
<evidence type="ECO:0000259" key="5">
    <source>
        <dbReference type="PROSITE" id="PS50893"/>
    </source>
</evidence>
<keyword evidence="4 6" id="KW-0067">ATP-binding</keyword>
<dbReference type="PROSITE" id="PS50893">
    <property type="entry name" value="ABC_TRANSPORTER_2"/>
    <property type="match status" value="1"/>
</dbReference>
<dbReference type="CDD" id="cd03219">
    <property type="entry name" value="ABC_Mj1267_LivG_branched"/>
    <property type="match status" value="1"/>
</dbReference>
<dbReference type="InterPro" id="IPR017871">
    <property type="entry name" value="ABC_transporter-like_CS"/>
</dbReference>